<sequence>MIARLILGAAALGAIAVFRKSRRTPPPLRIRDAGPSQMRNPPPTWDRTDEANDESFPASDPPGTY</sequence>
<dbReference type="Proteomes" id="UP000249165">
    <property type="component" value="Unassembled WGS sequence"/>
</dbReference>
<keyword evidence="3" id="KW-1185">Reference proteome</keyword>
<organism evidence="2 3">
    <name type="scientific">Salipiger aestuarii</name>
    <dbReference type="NCBI Taxonomy" id="568098"/>
    <lineage>
        <taxon>Bacteria</taxon>
        <taxon>Pseudomonadati</taxon>
        <taxon>Pseudomonadota</taxon>
        <taxon>Alphaproteobacteria</taxon>
        <taxon>Rhodobacterales</taxon>
        <taxon>Roseobacteraceae</taxon>
        <taxon>Salipiger</taxon>
    </lineage>
</organism>
<evidence type="ECO:0000313" key="3">
    <source>
        <dbReference type="Proteomes" id="UP000249165"/>
    </source>
</evidence>
<reference evidence="2 3" key="1">
    <citation type="submission" date="2018-06" db="EMBL/GenBank/DDBJ databases">
        <title>Genomic Encyclopedia of Archaeal and Bacterial Type Strains, Phase II (KMG-II): from individual species to whole genera.</title>
        <authorList>
            <person name="Goeker M."/>
        </authorList>
    </citation>
    <scope>NUCLEOTIDE SEQUENCE [LARGE SCALE GENOMIC DNA]</scope>
    <source>
        <strain evidence="2 3">DSM 22011</strain>
    </source>
</reference>
<dbReference type="RefSeq" id="WP_009504787.1">
    <property type="nucleotide sequence ID" value="NZ_LIGK01000008.1"/>
</dbReference>
<proteinExistence type="predicted"/>
<dbReference type="AlphaFoldDB" id="A0A327YF55"/>
<evidence type="ECO:0000256" key="1">
    <source>
        <dbReference type="SAM" id="MobiDB-lite"/>
    </source>
</evidence>
<accession>A0A327YF55</accession>
<feature type="region of interest" description="Disordered" evidence="1">
    <location>
        <begin position="22"/>
        <end position="65"/>
    </location>
</feature>
<gene>
    <name evidence="2" type="ORF">ATI53_100870</name>
</gene>
<name>A0A327YF55_9RHOB</name>
<comment type="caution">
    <text evidence="2">The sequence shown here is derived from an EMBL/GenBank/DDBJ whole genome shotgun (WGS) entry which is preliminary data.</text>
</comment>
<protein>
    <submittedName>
        <fullName evidence="2">Uncharacterized protein</fullName>
    </submittedName>
</protein>
<dbReference type="EMBL" id="QLMG01000008">
    <property type="protein sequence ID" value="RAK19688.1"/>
    <property type="molecule type" value="Genomic_DNA"/>
</dbReference>
<evidence type="ECO:0000313" key="2">
    <source>
        <dbReference type="EMBL" id="RAK19688.1"/>
    </source>
</evidence>